<sequence>MRLWRHLTLRGRVLPICGILLTVASLGLGQRDMAWVGLLLILLPVLGLLLVTSTRLRMSCVREVEPSQCPLGETMAVRTTLNRGQGMPIGVLRFEETVPRALGLRPRFSVHTLARRWRRSIDYTLTGRARGRYTVGPMLVRVCDPFGTAVSDHQFAATNQVMVTPRVWPLQHLGKVAGTGRSGETIPQQIGTQGQDDVLIREYRQGDDLRRVHWRSSAHQGDLMVRREEQSWDPAATVLLDSRAERHSGLGAQGSFEWSVSAAASVCSHLLRSGYQVRLADASGPVMTSAEVDLGAALERSLTTLTDQRIGKEEDLVAAARACTGRQAGETVVAILGRLSQADVLPLDVARTGHTQALALVLDTDSFTARRFRGTPEQADEHDQVVDQLRGQGWSVVTVHHGDTVPAAWQGFEQIGASR</sequence>
<accession>A0A3Q9UJR9</accession>
<dbReference type="Proteomes" id="UP000285875">
    <property type="component" value="Chromosome"/>
</dbReference>
<dbReference type="AlphaFoldDB" id="A0A3Q9UJR9"/>
<reference evidence="4" key="1">
    <citation type="submission" date="2017-12" db="EMBL/GenBank/DDBJ databases">
        <title>Whole genome sequencing of Acidipropionibacterium jensenii strains JS279 and JS280.</title>
        <authorList>
            <person name="Deptula P."/>
            <person name="Laine P."/>
            <person name="Smolander O.-P."/>
            <person name="Paulin L."/>
            <person name="Auvinen P."/>
            <person name="Varmanen P."/>
        </authorList>
    </citation>
    <scope>NUCLEOTIDE SEQUENCE [LARGE SCALE GENOMIC DNA]</scope>
    <source>
        <strain evidence="4">JS280</strain>
    </source>
</reference>
<dbReference type="RefSeq" id="WP_097799084.1">
    <property type="nucleotide sequence ID" value="NZ_CP025570.1"/>
</dbReference>
<protein>
    <submittedName>
        <fullName evidence="3">DUF58 domain-containing protein</fullName>
    </submittedName>
</protein>
<dbReference type="PANTHER" id="PTHR34351">
    <property type="entry name" value="SLR1927 PROTEIN-RELATED"/>
    <property type="match status" value="1"/>
</dbReference>
<dbReference type="EMBL" id="CP025570">
    <property type="protein sequence ID" value="AZZ39787.1"/>
    <property type="molecule type" value="Genomic_DNA"/>
</dbReference>
<organism evidence="3 4">
    <name type="scientific">Acidipropionibacterium jensenii</name>
    <dbReference type="NCBI Taxonomy" id="1749"/>
    <lineage>
        <taxon>Bacteria</taxon>
        <taxon>Bacillati</taxon>
        <taxon>Actinomycetota</taxon>
        <taxon>Actinomycetes</taxon>
        <taxon>Propionibacteriales</taxon>
        <taxon>Propionibacteriaceae</taxon>
        <taxon>Acidipropionibacterium</taxon>
    </lineage>
</organism>
<evidence type="ECO:0000313" key="3">
    <source>
        <dbReference type="EMBL" id="AZZ39787.1"/>
    </source>
</evidence>
<gene>
    <name evidence="3" type="ORF">C0Z10_08520</name>
</gene>
<feature type="transmembrane region" description="Helical" evidence="1">
    <location>
        <begin position="34"/>
        <end position="52"/>
    </location>
</feature>
<proteinExistence type="predicted"/>
<dbReference type="PANTHER" id="PTHR34351:SF1">
    <property type="entry name" value="SLR1927 PROTEIN"/>
    <property type="match status" value="1"/>
</dbReference>
<evidence type="ECO:0000313" key="4">
    <source>
        <dbReference type="Proteomes" id="UP000285875"/>
    </source>
</evidence>
<evidence type="ECO:0000259" key="2">
    <source>
        <dbReference type="Pfam" id="PF01882"/>
    </source>
</evidence>
<dbReference type="KEGG" id="aji:C0Z10_08520"/>
<keyword evidence="1" id="KW-1133">Transmembrane helix</keyword>
<keyword evidence="1" id="KW-0472">Membrane</keyword>
<dbReference type="InterPro" id="IPR002881">
    <property type="entry name" value="DUF58"/>
</dbReference>
<dbReference type="Pfam" id="PF01882">
    <property type="entry name" value="DUF58"/>
    <property type="match status" value="1"/>
</dbReference>
<evidence type="ECO:0000256" key="1">
    <source>
        <dbReference type="SAM" id="Phobius"/>
    </source>
</evidence>
<keyword evidence="1" id="KW-0812">Transmembrane</keyword>
<feature type="transmembrane region" description="Helical" evidence="1">
    <location>
        <begin position="12"/>
        <end position="28"/>
    </location>
</feature>
<feature type="domain" description="DUF58" evidence="2">
    <location>
        <begin position="200"/>
        <end position="292"/>
    </location>
</feature>
<name>A0A3Q9UJR9_9ACTN</name>